<dbReference type="GeneID" id="114241413"/>
<dbReference type="OrthoDB" id="10263272at2759"/>
<accession>A0A6J2JEZ0</accession>
<dbReference type="GO" id="GO:0005680">
    <property type="term" value="C:anaphase-promoting complex"/>
    <property type="evidence" value="ECO:0007669"/>
    <property type="project" value="TreeGrafter"/>
</dbReference>
<name>A0A6J2JEZ0_BOMMA</name>
<dbReference type="PANTHER" id="PTHR19918:SF52">
    <property type="entry name" value="PROTEIN CORTEX"/>
    <property type="match status" value="1"/>
</dbReference>
<dbReference type="InterPro" id="IPR036322">
    <property type="entry name" value="WD40_repeat_dom_sf"/>
</dbReference>
<sequence>MNRTAFGKKSLNRRRPRVDRFVLPREQLAEIKSRALWKIPSAYTGDIWSSEYLQRKKYAEYLDEAFGLEPLKAHDCNQSIPDGYRAQAWPCVPRKRRYLTSADSILDLPTYSYALFPELLDWSSDNILVAALGRNYHKWSWRTQSLTNQGFTQYEIQCCKFDPRGELLLLGTDNQITEIHNNAMSKWVAECSCLCNRFVAICSITAVDWSPTGNSFITGCSRGVLVSYTRTGDMLGWRRVGETMLAVRVSPDARYVAAAAVNGTTVLVMTWPLLHLYSSLGSNWTVKALSWHPWRSALLGVGAVTSRMNAHVAVWDAPTSRVTDTTIRHSRHSLDAMLFSHKTGELVISLWNPERAVSSPKTCSQLVVMSGPDKVVDQWGEERSGLDRIRTMVFSPDGTKLGKRQQQQTKTSSSGTFSRKTPRGRSGNATDSGRFRCTWTKRLTASQCVRSFLKLRS</sequence>
<dbReference type="GO" id="GO:1990757">
    <property type="term" value="F:ubiquitin ligase activator activity"/>
    <property type="evidence" value="ECO:0007669"/>
    <property type="project" value="TreeGrafter"/>
</dbReference>
<dbReference type="InterPro" id="IPR033010">
    <property type="entry name" value="Cdc20/Fizzy"/>
</dbReference>
<dbReference type="AlphaFoldDB" id="A0A6J2JEZ0"/>
<feature type="compositionally biased region" description="Low complexity" evidence="3">
    <location>
        <begin position="405"/>
        <end position="418"/>
    </location>
</feature>
<evidence type="ECO:0000256" key="1">
    <source>
        <dbReference type="ARBA" id="ARBA00022574"/>
    </source>
</evidence>
<evidence type="ECO:0000313" key="4">
    <source>
        <dbReference type="Proteomes" id="UP000504629"/>
    </source>
</evidence>
<dbReference type="Proteomes" id="UP000504629">
    <property type="component" value="Unplaced"/>
</dbReference>
<protein>
    <submittedName>
        <fullName evidence="5">Protein cortex-like</fullName>
    </submittedName>
</protein>
<dbReference type="RefSeq" id="XP_028028046.1">
    <property type="nucleotide sequence ID" value="XM_028172245.1"/>
</dbReference>
<gene>
    <name evidence="5" type="primary">LOC114241413</name>
</gene>
<dbReference type="PANTHER" id="PTHR19918">
    <property type="entry name" value="CELL DIVISION CYCLE 20 CDC20 FIZZY -RELATED"/>
    <property type="match status" value="1"/>
</dbReference>
<keyword evidence="1" id="KW-0853">WD repeat</keyword>
<reference evidence="5" key="1">
    <citation type="submission" date="2025-08" db="UniProtKB">
        <authorList>
            <consortium name="RefSeq"/>
        </authorList>
    </citation>
    <scope>IDENTIFICATION</scope>
    <source>
        <tissue evidence="5">Silk gland</tissue>
    </source>
</reference>
<dbReference type="Gene3D" id="2.130.10.10">
    <property type="entry name" value="YVTN repeat-like/Quinoprotein amine dehydrogenase"/>
    <property type="match status" value="1"/>
</dbReference>
<dbReference type="GO" id="GO:1905786">
    <property type="term" value="P:positive regulation of anaphase-promoting complex-dependent catabolic process"/>
    <property type="evidence" value="ECO:0007669"/>
    <property type="project" value="TreeGrafter"/>
</dbReference>
<organism evidence="4 5">
    <name type="scientific">Bombyx mandarina</name>
    <name type="common">Wild silk moth</name>
    <name type="synonym">Wild silkworm</name>
    <dbReference type="NCBI Taxonomy" id="7092"/>
    <lineage>
        <taxon>Eukaryota</taxon>
        <taxon>Metazoa</taxon>
        <taxon>Ecdysozoa</taxon>
        <taxon>Arthropoda</taxon>
        <taxon>Hexapoda</taxon>
        <taxon>Insecta</taxon>
        <taxon>Pterygota</taxon>
        <taxon>Neoptera</taxon>
        <taxon>Endopterygota</taxon>
        <taxon>Lepidoptera</taxon>
        <taxon>Glossata</taxon>
        <taxon>Ditrysia</taxon>
        <taxon>Bombycoidea</taxon>
        <taxon>Bombycidae</taxon>
        <taxon>Bombycinae</taxon>
        <taxon>Bombyx</taxon>
    </lineage>
</organism>
<evidence type="ECO:0000256" key="2">
    <source>
        <dbReference type="ARBA" id="ARBA00022737"/>
    </source>
</evidence>
<dbReference type="InterPro" id="IPR015943">
    <property type="entry name" value="WD40/YVTN_repeat-like_dom_sf"/>
</dbReference>
<evidence type="ECO:0000256" key="3">
    <source>
        <dbReference type="SAM" id="MobiDB-lite"/>
    </source>
</evidence>
<keyword evidence="2" id="KW-0677">Repeat</keyword>
<feature type="region of interest" description="Disordered" evidence="3">
    <location>
        <begin position="396"/>
        <end position="433"/>
    </location>
</feature>
<dbReference type="KEGG" id="bman:114241413"/>
<evidence type="ECO:0000313" key="5">
    <source>
        <dbReference type="RefSeq" id="XP_028028046.1"/>
    </source>
</evidence>
<keyword evidence="4" id="KW-1185">Reference proteome</keyword>
<dbReference type="GO" id="GO:0031145">
    <property type="term" value="P:anaphase-promoting complex-dependent catabolic process"/>
    <property type="evidence" value="ECO:0007669"/>
    <property type="project" value="TreeGrafter"/>
</dbReference>
<proteinExistence type="predicted"/>
<dbReference type="GO" id="GO:0010997">
    <property type="term" value="F:anaphase-promoting complex binding"/>
    <property type="evidence" value="ECO:0007669"/>
    <property type="project" value="InterPro"/>
</dbReference>
<dbReference type="SUPFAM" id="SSF50978">
    <property type="entry name" value="WD40 repeat-like"/>
    <property type="match status" value="1"/>
</dbReference>